<dbReference type="Pfam" id="PF11796">
    <property type="entry name" value="DUF3323"/>
    <property type="match status" value="1"/>
</dbReference>
<dbReference type="AlphaFoldDB" id="A0A2C6MJ16"/>
<dbReference type="Gene3D" id="3.40.1360.10">
    <property type="match status" value="1"/>
</dbReference>
<dbReference type="EMBL" id="AWQQ01000007">
    <property type="protein sequence ID" value="PHJ39815.1"/>
    <property type="molecule type" value="Genomic_DNA"/>
</dbReference>
<dbReference type="Pfam" id="PF09664">
    <property type="entry name" value="DUF2399"/>
    <property type="match status" value="1"/>
</dbReference>
<sequence>MLDYLQQPCFERLFTQAKKKIKSLNGLRGAVILDHLSPEDQDLISGFLGKNCLGKTKVKIPLTVMDEVLKNSPLEMGLCPFLELYFSEKLLTNREISEVGERRWAEFFQRLDQEAQTSVTQVWLTQLFEGAGSGYRTLLARYQENPQTAFEEAYLCVKALDYLATHPGHKIRIPVFAATLTGDPHALDMENSLGRLLYYGLQHFLGKSETDYTAEGKRALFREVGLLDDDVSSSVIVAGLRVCPEDPRFAVFSGANTTGSPLILPLRFLEMPTRWQPGQRVYMVENPAVFSTILDACTTTSLPPIICGSGQPSVAALTLLDQLVQAGCVIHYSGDFDVKGLEIATRLAQRYKQHFQPWCYDSETYLVVSNGKTMFSNQLSGLKRIDIPWDKQLVDRMKERKLFVYQESFIEKLVGSIQPTISATIVLGINKIHFPLAHSAIMV</sequence>
<organism evidence="3 4">
    <name type="scientific">Desulforamulus profundi</name>
    <dbReference type="NCBI Taxonomy" id="1383067"/>
    <lineage>
        <taxon>Bacteria</taxon>
        <taxon>Bacillati</taxon>
        <taxon>Bacillota</taxon>
        <taxon>Clostridia</taxon>
        <taxon>Eubacteriales</taxon>
        <taxon>Peptococcaceae</taxon>
        <taxon>Desulforamulus</taxon>
    </lineage>
</organism>
<evidence type="ECO:0000313" key="3">
    <source>
        <dbReference type="EMBL" id="PHJ39815.1"/>
    </source>
</evidence>
<dbReference type="InterPro" id="IPR024466">
    <property type="entry name" value="CHP02679_N"/>
</dbReference>
<comment type="caution">
    <text evidence="3">The sequence shown here is derived from an EMBL/GenBank/DDBJ whole genome shotgun (WGS) entry which is preliminary data.</text>
</comment>
<evidence type="ECO:0000259" key="1">
    <source>
        <dbReference type="Pfam" id="PF09664"/>
    </source>
</evidence>
<dbReference type="SUPFAM" id="SSF56726">
    <property type="entry name" value="DNA topoisomerase IV, alpha subunit"/>
    <property type="match status" value="1"/>
</dbReference>
<dbReference type="OrthoDB" id="1661308at2"/>
<reference evidence="3 4" key="1">
    <citation type="submission" date="2013-09" db="EMBL/GenBank/DDBJ databases">
        <title>Biodegradation of hydrocarbons in the deep terrestrial subsurface : characterization of a microbial consortium composed of two Desulfotomaculum species originating from a deep geological formation.</title>
        <authorList>
            <person name="Aullo T."/>
            <person name="Berlendis S."/>
            <person name="Lascourreges J.-F."/>
            <person name="Dessort D."/>
            <person name="Saint-Laurent S."/>
            <person name="Schraauwers B."/>
            <person name="Mas J."/>
            <person name="Magot M."/>
            <person name="Ranchou-Peyruse A."/>
        </authorList>
    </citation>
    <scope>NUCLEOTIDE SEQUENCE [LARGE SCALE GENOMIC DNA]</scope>
    <source>
        <strain evidence="3 4">Bs107</strain>
    </source>
</reference>
<gene>
    <name evidence="3" type="ORF">P378_01190</name>
</gene>
<dbReference type="RefSeq" id="WP_099081974.1">
    <property type="nucleotide sequence ID" value="NZ_AWQQ01000007.1"/>
</dbReference>
<dbReference type="InterPro" id="IPR024465">
    <property type="entry name" value="DUF2399"/>
</dbReference>
<feature type="domain" description="DUF2399" evidence="1">
    <location>
        <begin position="273"/>
        <end position="415"/>
    </location>
</feature>
<evidence type="ECO:0008006" key="5">
    <source>
        <dbReference type="Google" id="ProtNLM"/>
    </source>
</evidence>
<proteinExistence type="predicted"/>
<dbReference type="InterPro" id="IPR013495">
    <property type="entry name" value="CHP02679"/>
</dbReference>
<accession>A0A2C6MJ16</accession>
<evidence type="ECO:0000259" key="2">
    <source>
        <dbReference type="Pfam" id="PF11796"/>
    </source>
</evidence>
<dbReference type="InterPro" id="IPR036078">
    <property type="entry name" value="Spo11/TopoVI_A_sf"/>
</dbReference>
<name>A0A2C6MJ16_9FIRM</name>
<protein>
    <recommendedName>
        <fullName evidence="5">TIGR02679 family protein</fullName>
    </recommendedName>
</protein>
<evidence type="ECO:0000313" key="4">
    <source>
        <dbReference type="Proteomes" id="UP000222564"/>
    </source>
</evidence>
<feature type="domain" description="Conserved hypothetical protein CHP02679 N terminus" evidence="2">
    <location>
        <begin position="27"/>
        <end position="241"/>
    </location>
</feature>
<dbReference type="Proteomes" id="UP000222564">
    <property type="component" value="Unassembled WGS sequence"/>
</dbReference>
<keyword evidence="4" id="KW-1185">Reference proteome</keyword>
<dbReference type="GO" id="GO:0003677">
    <property type="term" value="F:DNA binding"/>
    <property type="evidence" value="ECO:0007669"/>
    <property type="project" value="InterPro"/>
</dbReference>
<dbReference type="NCBIfam" id="TIGR02679">
    <property type="entry name" value="TIGR02679 family protein"/>
    <property type="match status" value="1"/>
</dbReference>
<dbReference type="GO" id="GO:0005694">
    <property type="term" value="C:chromosome"/>
    <property type="evidence" value="ECO:0007669"/>
    <property type="project" value="InterPro"/>
</dbReference>